<gene>
    <name evidence="2" type="ORF">E3N84_10990</name>
</gene>
<evidence type="ECO:0000313" key="3">
    <source>
        <dbReference type="Proteomes" id="UP000298488"/>
    </source>
</evidence>
<dbReference type="Gene3D" id="3.40.960.10">
    <property type="entry name" value="VSR Endonuclease"/>
    <property type="match status" value="1"/>
</dbReference>
<proteinExistence type="predicted"/>
<sequence length="289" mass="32738">MPLSDEIRSCGGLAATHELLDRGYTQRTLGYATATGHIIRVRQGWYCLPDTDIALQEAVRVGGRLSCVSGAEHHSLWVRRTTKLHVDVIPTASRLRSRTDKRIRLATLDSPMTVVHWDDAHSPGTRFALSARECLRRMTACRPPEEVIAAVDSALRLGLISPQEWADDIRPLSPRLRRLLARVDARSESIIESITRFRLNYAGYEPHVQVKVPGVGRVDLVFGTRLVIELDGWEYHADRERFEADRRRDARLSARGYRVLRFSYRQVMDSWSEVRAAIVAAVARGDHLP</sequence>
<dbReference type="AlphaFoldDB" id="A0A4R8VCF8"/>
<evidence type="ECO:0000259" key="1">
    <source>
        <dbReference type="Pfam" id="PF04480"/>
    </source>
</evidence>
<accession>A0A4R8VCF8</accession>
<dbReference type="EMBL" id="SOFI01000003">
    <property type="protein sequence ID" value="TFB80513.1"/>
    <property type="molecule type" value="Genomic_DNA"/>
</dbReference>
<organism evidence="2 3">
    <name type="scientific">Terrimesophilobacter mesophilus</name>
    <dbReference type="NCBI Taxonomy" id="433647"/>
    <lineage>
        <taxon>Bacteria</taxon>
        <taxon>Bacillati</taxon>
        <taxon>Actinomycetota</taxon>
        <taxon>Actinomycetes</taxon>
        <taxon>Micrococcales</taxon>
        <taxon>Microbacteriaceae</taxon>
        <taxon>Terrimesophilobacter</taxon>
    </lineage>
</organism>
<dbReference type="Proteomes" id="UP000298488">
    <property type="component" value="Unassembled WGS sequence"/>
</dbReference>
<comment type="caution">
    <text evidence="2">The sequence shown here is derived from an EMBL/GenBank/DDBJ whole genome shotgun (WGS) entry which is preliminary data.</text>
</comment>
<name>A0A4R8VCF8_9MICO</name>
<feature type="domain" description="DUF559" evidence="1">
    <location>
        <begin position="222"/>
        <end position="281"/>
    </location>
</feature>
<dbReference type="InterPro" id="IPR007569">
    <property type="entry name" value="DUF559"/>
</dbReference>
<dbReference type="InterPro" id="IPR011335">
    <property type="entry name" value="Restrct_endonuc-II-like"/>
</dbReference>
<keyword evidence="3" id="KW-1185">Reference proteome</keyword>
<dbReference type="Pfam" id="PF04480">
    <property type="entry name" value="DUF559"/>
    <property type="match status" value="1"/>
</dbReference>
<dbReference type="OrthoDB" id="2594539at2"/>
<dbReference type="RefSeq" id="WP_104096364.1">
    <property type="nucleotide sequence ID" value="NZ_JACHBP010000001.1"/>
</dbReference>
<protein>
    <submittedName>
        <fullName evidence="2">DUF559 domain-containing protein</fullName>
    </submittedName>
</protein>
<dbReference type="SUPFAM" id="SSF52980">
    <property type="entry name" value="Restriction endonuclease-like"/>
    <property type="match status" value="1"/>
</dbReference>
<evidence type="ECO:0000313" key="2">
    <source>
        <dbReference type="EMBL" id="TFB80513.1"/>
    </source>
</evidence>
<reference evidence="2 3" key="1">
    <citation type="submission" date="2019-03" db="EMBL/GenBank/DDBJ databases">
        <title>Genomics of glacier-inhabiting Cryobacterium strains.</title>
        <authorList>
            <person name="Liu Q."/>
            <person name="Xin Y.-H."/>
        </authorList>
    </citation>
    <scope>NUCLEOTIDE SEQUENCE [LARGE SCALE GENOMIC DNA]</scope>
    <source>
        <strain evidence="2 3">CGMCC 1.10440</strain>
    </source>
</reference>